<gene>
    <name evidence="7" type="ORF">SAMN04488044_3210</name>
</gene>
<keyword evidence="8" id="KW-1185">Reference proteome</keyword>
<feature type="domain" description="ABC transmembrane type-1" evidence="6">
    <location>
        <begin position="65"/>
        <end position="276"/>
    </location>
</feature>
<evidence type="ECO:0000256" key="4">
    <source>
        <dbReference type="ARBA" id="ARBA00023136"/>
    </source>
</evidence>
<comment type="similarity">
    <text evidence="5">Belongs to the binding-protein-dependent transport system permease family.</text>
</comment>
<reference evidence="8" key="1">
    <citation type="submission" date="2016-11" db="EMBL/GenBank/DDBJ databases">
        <authorList>
            <person name="Varghese N."/>
            <person name="Submissions S."/>
        </authorList>
    </citation>
    <scope>NUCLEOTIDE SEQUENCE [LARGE SCALE GENOMIC DNA]</scope>
    <source>
        <strain evidence="8">DSM 28223</strain>
    </source>
</reference>
<evidence type="ECO:0000313" key="8">
    <source>
        <dbReference type="Proteomes" id="UP000184211"/>
    </source>
</evidence>
<dbReference type="InterPro" id="IPR000515">
    <property type="entry name" value="MetI-like"/>
</dbReference>
<keyword evidence="4 5" id="KW-0472">Membrane</keyword>
<feature type="transmembrane region" description="Helical" evidence="5">
    <location>
        <begin position="258"/>
        <end position="277"/>
    </location>
</feature>
<dbReference type="PANTHER" id="PTHR43759">
    <property type="entry name" value="TREHALOSE TRANSPORT SYSTEM PERMEASE PROTEIN SUGA"/>
    <property type="match status" value="1"/>
</dbReference>
<evidence type="ECO:0000256" key="2">
    <source>
        <dbReference type="ARBA" id="ARBA00022692"/>
    </source>
</evidence>
<evidence type="ECO:0000256" key="5">
    <source>
        <dbReference type="RuleBase" id="RU363032"/>
    </source>
</evidence>
<dbReference type="RefSeq" id="WP_072794035.1">
    <property type="nucleotide sequence ID" value="NZ_FQWM01000008.1"/>
</dbReference>
<dbReference type="PANTHER" id="PTHR43759:SF1">
    <property type="entry name" value="GLUCOSE IMPORT SYSTEM PERMEASE PROTEIN GLCT"/>
    <property type="match status" value="1"/>
</dbReference>
<evidence type="ECO:0000256" key="1">
    <source>
        <dbReference type="ARBA" id="ARBA00004651"/>
    </source>
</evidence>
<proteinExistence type="inferred from homology"/>
<feature type="transmembrane region" description="Helical" evidence="5">
    <location>
        <begin position="96"/>
        <end position="114"/>
    </location>
</feature>
<evidence type="ECO:0000259" key="6">
    <source>
        <dbReference type="PROSITE" id="PS50928"/>
    </source>
</evidence>
<dbReference type="Proteomes" id="UP000184211">
    <property type="component" value="Unassembled WGS sequence"/>
</dbReference>
<evidence type="ECO:0000256" key="3">
    <source>
        <dbReference type="ARBA" id="ARBA00022989"/>
    </source>
</evidence>
<comment type="subcellular location">
    <subcellularLocation>
        <location evidence="1 5">Cell membrane</location>
        <topology evidence="1 5">Multi-pass membrane protein</topology>
    </subcellularLocation>
</comment>
<dbReference type="PROSITE" id="PS50928">
    <property type="entry name" value="ABC_TM1"/>
    <property type="match status" value="1"/>
</dbReference>
<dbReference type="STRING" id="870908.SAMN04488044_3210"/>
<keyword evidence="2 5" id="KW-0812">Transmembrane</keyword>
<sequence length="287" mass="32265">MTEFNNRAWLFVLPVLVIVAFNAIIPMMTMVNYSVQDIFGPGNRYFVGREWFQELLGDNELRNALRRQITFSTLVLLIEVPLGIMIALTLPKTGRWVPFCLIILGLPLLMPWNVVGVMWQIFARADIGLGGAAITALGFDFNYSRDVLDAWFTIVTMDVWHWTSLIVLLSYSGLRAIDPAYYRAAQIDGASRLQVFRYVELPKLTGVLTIGIMLRLMDSLMIYSELFVITGGGPGSSTSFLSQTLVKKAIGQFDLGPAASFSIIYFMIIVTLSFVFYRSITRVQEGE</sequence>
<feature type="transmembrane region" description="Helical" evidence="5">
    <location>
        <begin position="6"/>
        <end position="25"/>
    </location>
</feature>
<dbReference type="SUPFAM" id="SSF161098">
    <property type="entry name" value="MetI-like"/>
    <property type="match status" value="1"/>
</dbReference>
<name>A0A1M5VKX2_9RHOB</name>
<dbReference type="OrthoDB" id="9785347at2"/>
<feature type="transmembrane region" description="Helical" evidence="5">
    <location>
        <begin position="198"/>
        <end position="217"/>
    </location>
</feature>
<dbReference type="InterPro" id="IPR052730">
    <property type="entry name" value="Sugar_ABC_transporter"/>
</dbReference>
<dbReference type="EMBL" id="FQWM01000008">
    <property type="protein sequence ID" value="SHH75875.1"/>
    <property type="molecule type" value="Genomic_DNA"/>
</dbReference>
<keyword evidence="3 5" id="KW-1133">Transmembrane helix</keyword>
<protein>
    <submittedName>
        <fullName evidence="7">Carbohydrate ABC transporter membrane protein 1, CUT1 family</fullName>
    </submittedName>
</protein>
<feature type="transmembrane region" description="Helical" evidence="5">
    <location>
        <begin position="159"/>
        <end position="177"/>
    </location>
</feature>
<dbReference type="GO" id="GO:0055085">
    <property type="term" value="P:transmembrane transport"/>
    <property type="evidence" value="ECO:0007669"/>
    <property type="project" value="InterPro"/>
</dbReference>
<dbReference type="Pfam" id="PF00528">
    <property type="entry name" value="BPD_transp_1"/>
    <property type="match status" value="1"/>
</dbReference>
<organism evidence="7 8">
    <name type="scientific">Cognatishimia maritima</name>
    <dbReference type="NCBI Taxonomy" id="870908"/>
    <lineage>
        <taxon>Bacteria</taxon>
        <taxon>Pseudomonadati</taxon>
        <taxon>Pseudomonadota</taxon>
        <taxon>Alphaproteobacteria</taxon>
        <taxon>Rhodobacterales</taxon>
        <taxon>Paracoccaceae</taxon>
        <taxon>Cognatishimia</taxon>
    </lineage>
</organism>
<dbReference type="AlphaFoldDB" id="A0A1M5VKX2"/>
<dbReference type="CDD" id="cd06261">
    <property type="entry name" value="TM_PBP2"/>
    <property type="match status" value="1"/>
</dbReference>
<dbReference type="Gene3D" id="1.10.3720.10">
    <property type="entry name" value="MetI-like"/>
    <property type="match status" value="1"/>
</dbReference>
<dbReference type="InterPro" id="IPR035906">
    <property type="entry name" value="MetI-like_sf"/>
</dbReference>
<keyword evidence="5" id="KW-0813">Transport</keyword>
<accession>A0A1M5VKX2</accession>
<evidence type="ECO:0000313" key="7">
    <source>
        <dbReference type="EMBL" id="SHH75875.1"/>
    </source>
</evidence>
<dbReference type="GO" id="GO:0005886">
    <property type="term" value="C:plasma membrane"/>
    <property type="evidence" value="ECO:0007669"/>
    <property type="project" value="UniProtKB-SubCell"/>
</dbReference>
<feature type="transmembrane region" description="Helical" evidence="5">
    <location>
        <begin position="69"/>
        <end position="90"/>
    </location>
</feature>